<dbReference type="InterPro" id="IPR011112">
    <property type="entry name" value="Rho-like_N"/>
</dbReference>
<organism evidence="2">
    <name type="scientific">marine sediment metagenome</name>
    <dbReference type="NCBI Taxonomy" id="412755"/>
    <lineage>
        <taxon>unclassified sequences</taxon>
        <taxon>metagenomes</taxon>
        <taxon>ecological metagenomes</taxon>
    </lineage>
</organism>
<evidence type="ECO:0000313" key="2">
    <source>
        <dbReference type="EMBL" id="KKN43191.1"/>
    </source>
</evidence>
<protein>
    <recommendedName>
        <fullName evidence="1">Rho termination factor-like N-terminal domain-containing protein</fullName>
    </recommendedName>
</protein>
<dbReference type="AlphaFoldDB" id="A0A0F9T2G9"/>
<feature type="domain" description="Rho termination factor-like N-terminal" evidence="1">
    <location>
        <begin position="96"/>
        <end position="134"/>
    </location>
</feature>
<dbReference type="SMART" id="SM00959">
    <property type="entry name" value="Rho_N"/>
    <property type="match status" value="1"/>
</dbReference>
<gene>
    <name evidence="2" type="ORF">LCGC14_0705720</name>
</gene>
<sequence length="138" mass="15876">MNEEFDLKAIKKELGIDVPVINTRVVGKNIELFLYGGRVVKYPLPVREGPGDNIVQNGDDIEKAGEINEEWGEVMEMDTDEIENLQDEKGDGLDLDYRKLKVKELKQEAKERGVLGYDAMRKKDLIEELERRDIWPEG</sequence>
<accession>A0A0F9T2G9</accession>
<dbReference type="Pfam" id="PF07498">
    <property type="entry name" value="Rho_N"/>
    <property type="match status" value="1"/>
</dbReference>
<evidence type="ECO:0000259" key="1">
    <source>
        <dbReference type="SMART" id="SM00959"/>
    </source>
</evidence>
<reference evidence="2" key="1">
    <citation type="journal article" date="2015" name="Nature">
        <title>Complex archaea that bridge the gap between prokaryotes and eukaryotes.</title>
        <authorList>
            <person name="Spang A."/>
            <person name="Saw J.H."/>
            <person name="Jorgensen S.L."/>
            <person name="Zaremba-Niedzwiedzka K."/>
            <person name="Martijn J."/>
            <person name="Lind A.E."/>
            <person name="van Eijk R."/>
            <person name="Schleper C."/>
            <person name="Guy L."/>
            <person name="Ettema T.J."/>
        </authorList>
    </citation>
    <scope>NUCLEOTIDE SEQUENCE</scope>
</reference>
<name>A0A0F9T2G9_9ZZZZ</name>
<dbReference type="GO" id="GO:0006353">
    <property type="term" value="P:DNA-templated transcription termination"/>
    <property type="evidence" value="ECO:0007669"/>
    <property type="project" value="InterPro"/>
</dbReference>
<proteinExistence type="predicted"/>
<dbReference type="EMBL" id="LAZR01001528">
    <property type="protein sequence ID" value="KKN43191.1"/>
    <property type="molecule type" value="Genomic_DNA"/>
</dbReference>
<comment type="caution">
    <text evidence="2">The sequence shown here is derived from an EMBL/GenBank/DDBJ whole genome shotgun (WGS) entry which is preliminary data.</text>
</comment>